<proteinExistence type="predicted"/>
<dbReference type="Proteomes" id="UP000199202">
    <property type="component" value="Unassembled WGS sequence"/>
</dbReference>
<reference evidence="1 2" key="1">
    <citation type="submission" date="2016-10" db="EMBL/GenBank/DDBJ databases">
        <authorList>
            <person name="de Groot N.N."/>
        </authorList>
    </citation>
    <scope>NUCLEOTIDE SEQUENCE [LARGE SCALE GENOMIC DNA]</scope>
    <source>
        <strain evidence="1 2">CGMCC 4.6533</strain>
    </source>
</reference>
<gene>
    <name evidence="1" type="ORF">SAMN05421869_12157</name>
</gene>
<dbReference type="Gene3D" id="3.40.50.2300">
    <property type="match status" value="1"/>
</dbReference>
<organism evidence="1 2">
    <name type="scientific">Nonomuraea jiangxiensis</name>
    <dbReference type="NCBI Taxonomy" id="633440"/>
    <lineage>
        <taxon>Bacteria</taxon>
        <taxon>Bacillati</taxon>
        <taxon>Actinomycetota</taxon>
        <taxon>Actinomycetes</taxon>
        <taxon>Streptosporangiales</taxon>
        <taxon>Streptosporangiaceae</taxon>
        <taxon>Nonomuraea</taxon>
    </lineage>
</organism>
<keyword evidence="2" id="KW-1185">Reference proteome</keyword>
<accession>A0A1G9GK22</accession>
<evidence type="ECO:0000313" key="2">
    <source>
        <dbReference type="Proteomes" id="UP000199202"/>
    </source>
</evidence>
<sequence length="37" mass="3901">MFGLFIPDFANPVYAEIIKGAEAEAAAQGRATQCATQ</sequence>
<protein>
    <submittedName>
        <fullName evidence="1">Uncharacterized protein</fullName>
    </submittedName>
</protein>
<dbReference type="STRING" id="633440.SAMN05421869_12157"/>
<name>A0A1G9GK22_9ACTN</name>
<dbReference type="AlphaFoldDB" id="A0A1G9GK22"/>
<evidence type="ECO:0000313" key="1">
    <source>
        <dbReference type="EMBL" id="SDL00845.1"/>
    </source>
</evidence>
<dbReference type="EMBL" id="FNDJ01000021">
    <property type="protein sequence ID" value="SDL00845.1"/>
    <property type="molecule type" value="Genomic_DNA"/>
</dbReference>